<accession>A0A1C3NNI8</accession>
<dbReference type="EMBL" id="FLTX01000041">
    <property type="protein sequence ID" value="SBV51941.1"/>
    <property type="molecule type" value="Genomic_DNA"/>
</dbReference>
<reference evidence="1 2" key="1">
    <citation type="submission" date="2016-06" db="EMBL/GenBank/DDBJ databases">
        <authorList>
            <person name="Kjaerup R.B."/>
            <person name="Dalgaard T.S."/>
            <person name="Juul-Madsen H.R."/>
        </authorList>
    </citation>
    <scope>NUCLEOTIDE SEQUENCE [LARGE SCALE GENOMIC DNA]</scope>
    <source>
        <strain evidence="1">LMG947</strain>
    </source>
</reference>
<proteinExistence type="predicted"/>
<evidence type="ECO:0000313" key="1">
    <source>
        <dbReference type="EMBL" id="SBV51941.1"/>
    </source>
</evidence>
<dbReference type="Proteomes" id="UP000092503">
    <property type="component" value="Unassembled WGS sequence"/>
</dbReference>
<evidence type="ECO:0000313" key="2">
    <source>
        <dbReference type="Proteomes" id="UP000092503"/>
    </source>
</evidence>
<protein>
    <submittedName>
        <fullName evidence="1">Uncharacterized protein</fullName>
    </submittedName>
</protein>
<dbReference type="AlphaFoldDB" id="A0A1C3NNI8"/>
<sequence>MVLLRPVIRSPPGVGIGHSGFVVRLLARLSMRVATSGVVNPSMKIGWPH</sequence>
<dbReference type="STRING" id="56449.XBLMG947_2731"/>
<gene>
    <name evidence="1" type="ORF">XBLMG947_2731</name>
</gene>
<name>A0A1C3NNI8_9XANT</name>
<organism evidence="1 2">
    <name type="scientific">Xanthomonas bromi</name>
    <dbReference type="NCBI Taxonomy" id="56449"/>
    <lineage>
        <taxon>Bacteria</taxon>
        <taxon>Pseudomonadati</taxon>
        <taxon>Pseudomonadota</taxon>
        <taxon>Gammaproteobacteria</taxon>
        <taxon>Lysobacterales</taxon>
        <taxon>Lysobacteraceae</taxon>
        <taxon>Xanthomonas</taxon>
    </lineage>
</organism>